<name>A0A0M9DEV9_9LACO</name>
<gene>
    <name evidence="1" type="ORF">RZ72_10230</name>
</gene>
<evidence type="ECO:0008006" key="3">
    <source>
        <dbReference type="Google" id="ProtNLM"/>
    </source>
</evidence>
<evidence type="ECO:0000313" key="2">
    <source>
        <dbReference type="Proteomes" id="UP000037749"/>
    </source>
</evidence>
<proteinExistence type="predicted"/>
<accession>A0A0M9DEV9</accession>
<dbReference type="RefSeq" id="WP_053796418.1">
    <property type="nucleotide sequence ID" value="NZ_JXCZ01000014.1"/>
</dbReference>
<dbReference type="EMBL" id="JXCZ01000014">
    <property type="protein sequence ID" value="KOY79413.1"/>
    <property type="molecule type" value="Genomic_DNA"/>
</dbReference>
<sequence length="219" mass="26089">MKSNSIANENVPHFYVRLKHRKMEKWYVNEMQAGKHQRKAFNHSDEKAKFEIDQIGFYQKHLWFHFENENDAGWIPNKFIRKNYRILNLQASKDNTEASNEEKALSVLVHFSRPDFDVYDRLGKITDNLSDAAFKSILVNSVGSYKDLTKKSYRRVRSQINRNRPVMLWGRRNNQCIVLFGFNHHVFFYFDPEDGLNKTITVKELTKIWKRSGYKAISY</sequence>
<organism evidence="1 2">
    <name type="scientific">Apilactobacillus kunkeei</name>
    <dbReference type="NCBI Taxonomy" id="148814"/>
    <lineage>
        <taxon>Bacteria</taxon>
        <taxon>Bacillati</taxon>
        <taxon>Bacillota</taxon>
        <taxon>Bacilli</taxon>
        <taxon>Lactobacillales</taxon>
        <taxon>Lactobacillaceae</taxon>
        <taxon>Apilactobacillus</taxon>
    </lineage>
</organism>
<dbReference type="Gene3D" id="3.90.70.10">
    <property type="entry name" value="Cysteine proteinases"/>
    <property type="match status" value="1"/>
</dbReference>
<protein>
    <recommendedName>
        <fullName evidence="3">GW domain-containing protein</fullName>
    </recommendedName>
</protein>
<reference evidence="1 2" key="1">
    <citation type="journal article" date="2015" name="Genome Biol. Evol.">
        <title>Functionally Structured Genomes in Lactobacillus kunkeei Colonizing the Honey Crop and Food Products of Honeybees and Stingless Bees.</title>
        <authorList>
            <person name="Tamarit D."/>
            <person name="Ellegaard K.M."/>
            <person name="Wikander J."/>
            <person name="Olofsson T."/>
            <person name="Vasquez A."/>
            <person name="Andersson S.G."/>
        </authorList>
    </citation>
    <scope>NUCLEOTIDE SEQUENCE [LARGE SCALE GENOMIC DNA]</scope>
    <source>
        <strain evidence="1 2">LAla</strain>
    </source>
</reference>
<comment type="caution">
    <text evidence="1">The sequence shown here is derived from an EMBL/GenBank/DDBJ whole genome shotgun (WGS) entry which is preliminary data.</text>
</comment>
<evidence type="ECO:0000313" key="1">
    <source>
        <dbReference type="EMBL" id="KOY79413.1"/>
    </source>
</evidence>
<dbReference type="AlphaFoldDB" id="A0A0M9DEV9"/>
<dbReference type="Proteomes" id="UP000037749">
    <property type="component" value="Unassembled WGS sequence"/>
</dbReference>
<dbReference type="PATRIC" id="fig|148814.9.peg.472"/>